<keyword evidence="2" id="KW-1185">Reference proteome</keyword>
<organism evidence="1 2">
    <name type="scientific">Pararge aegeria aegeria</name>
    <dbReference type="NCBI Taxonomy" id="348720"/>
    <lineage>
        <taxon>Eukaryota</taxon>
        <taxon>Metazoa</taxon>
        <taxon>Ecdysozoa</taxon>
        <taxon>Arthropoda</taxon>
        <taxon>Hexapoda</taxon>
        <taxon>Insecta</taxon>
        <taxon>Pterygota</taxon>
        <taxon>Neoptera</taxon>
        <taxon>Endopterygota</taxon>
        <taxon>Lepidoptera</taxon>
        <taxon>Glossata</taxon>
        <taxon>Ditrysia</taxon>
        <taxon>Papilionoidea</taxon>
        <taxon>Nymphalidae</taxon>
        <taxon>Satyrinae</taxon>
        <taxon>Satyrini</taxon>
        <taxon>Parargina</taxon>
        <taxon>Pararge</taxon>
    </lineage>
</organism>
<reference evidence="1" key="1">
    <citation type="submission" date="2022-03" db="EMBL/GenBank/DDBJ databases">
        <authorList>
            <person name="Lindestad O."/>
        </authorList>
    </citation>
    <scope>NUCLEOTIDE SEQUENCE</scope>
</reference>
<protein>
    <submittedName>
        <fullName evidence="1">Jg17284 protein</fullName>
    </submittedName>
</protein>
<sequence length="76" mass="8534">MATPHRQAPRRPNPNEVNRRYQECHWEPLDTSGSGPGILELPTKDLSICPSVDIEDVDDGGSCMGYYVDSMKVIRM</sequence>
<proteinExistence type="predicted"/>
<dbReference type="EMBL" id="CAKXAJ010024672">
    <property type="protein sequence ID" value="CAH2229042.1"/>
    <property type="molecule type" value="Genomic_DNA"/>
</dbReference>
<evidence type="ECO:0000313" key="1">
    <source>
        <dbReference type="EMBL" id="CAH2229042.1"/>
    </source>
</evidence>
<dbReference type="AlphaFoldDB" id="A0A8S4R0Z2"/>
<comment type="caution">
    <text evidence="1">The sequence shown here is derived from an EMBL/GenBank/DDBJ whole genome shotgun (WGS) entry which is preliminary data.</text>
</comment>
<accession>A0A8S4R0Z2</accession>
<dbReference type="Proteomes" id="UP000838756">
    <property type="component" value="Unassembled WGS sequence"/>
</dbReference>
<evidence type="ECO:0000313" key="2">
    <source>
        <dbReference type="Proteomes" id="UP000838756"/>
    </source>
</evidence>
<name>A0A8S4R0Z2_9NEOP</name>
<gene>
    <name evidence="1" type="primary">jg17284</name>
    <name evidence="1" type="ORF">PAEG_LOCUS8542</name>
</gene>